<dbReference type="AlphaFoldDB" id="A0A061G186"/>
<keyword evidence="1" id="KW-0812">Transmembrane</keyword>
<sequence length="620" mass="70060">MEVNNFCSSAIVAQVLNGKDNYENWKACAKNYLWVRDLWDVVEQTSEPPQQEDKAEFKAWSKRNVAALHAIQISCDAIMLSHIRNMTTAKDAWNTLAQKCQLPMKEETSVARFIDRTHMLELLKAVKEHALESTKSVLTSHTHLANAVIGDSSFTTFHFAIFDGQLDMIDEFLSTMSEEHLKMLDRHGRTVLHHAAMTENTKIAQSLIRKSRELLTFLDNRGYIPLNAACLGGHKDMTHYLYNMTTREVLLSPENECQAALFVCQCINNKWFGIKQIYDLKATHIYAHELLLLMSKTIAASDVAQFDQSSVHQAMLNAAQRGVTEFIVEVIKPNIDLLMVLDEERRNIFQIAVAHRQEKVFSLIYGLDAIKYPLIAYTERDYNNMLHLAGQLSPQSQVKLQQISGAALQMQRELQWFKEVEGIIPPMLKQHTNKEGETPYEAFDRSHANLVKEGEKWMKDIAQTSTIVGTLIITIMFAALFTVPGGPDQDTGVPLLLTKKLFKIFIISDSISLFASTTSVLIFVGILTSRYTAPDFLKSLPNKLIIGLSSLFISIVAMMVSFSSTVIIMVKGQLEIVIPIVLLAGIPIGLFVWLQFPLLVKIFISTYGPGIFDRKMKQWL</sequence>
<protein>
    <submittedName>
        <fullName evidence="3">Ankyrin repeat family protein</fullName>
    </submittedName>
</protein>
<dbReference type="OMA" id="WNEAKEF"/>
<evidence type="ECO:0000256" key="1">
    <source>
        <dbReference type="SAM" id="Phobius"/>
    </source>
</evidence>
<accession>A0A061G186</accession>
<keyword evidence="1" id="KW-0472">Membrane</keyword>
<keyword evidence="1" id="KW-1133">Transmembrane helix</keyword>
<dbReference type="Proteomes" id="UP000026915">
    <property type="component" value="Chromosome 3"/>
</dbReference>
<dbReference type="EMBL" id="CM001881">
    <property type="protein sequence ID" value="EOY20789.1"/>
    <property type="molecule type" value="Genomic_DNA"/>
</dbReference>
<feature type="transmembrane region" description="Helical" evidence="1">
    <location>
        <begin position="501"/>
        <end position="524"/>
    </location>
</feature>
<dbReference type="InterPro" id="IPR036770">
    <property type="entry name" value="Ankyrin_rpt-contain_sf"/>
</dbReference>
<proteinExistence type="predicted"/>
<dbReference type="Pfam" id="PF12796">
    <property type="entry name" value="Ank_2"/>
    <property type="match status" value="1"/>
</dbReference>
<keyword evidence="4" id="KW-1185">Reference proteome</keyword>
<feature type="domain" description="PGG" evidence="2">
    <location>
        <begin position="455"/>
        <end position="568"/>
    </location>
</feature>
<evidence type="ECO:0000313" key="4">
    <source>
        <dbReference type="Proteomes" id="UP000026915"/>
    </source>
</evidence>
<feature type="transmembrane region" description="Helical" evidence="1">
    <location>
        <begin position="576"/>
        <end position="594"/>
    </location>
</feature>
<dbReference type="Pfam" id="PF14223">
    <property type="entry name" value="Retrotran_gag_2"/>
    <property type="match status" value="1"/>
</dbReference>
<organism evidence="3 4">
    <name type="scientific">Theobroma cacao</name>
    <name type="common">Cacao</name>
    <name type="synonym">Cocoa</name>
    <dbReference type="NCBI Taxonomy" id="3641"/>
    <lineage>
        <taxon>Eukaryota</taxon>
        <taxon>Viridiplantae</taxon>
        <taxon>Streptophyta</taxon>
        <taxon>Embryophyta</taxon>
        <taxon>Tracheophyta</taxon>
        <taxon>Spermatophyta</taxon>
        <taxon>Magnoliopsida</taxon>
        <taxon>eudicotyledons</taxon>
        <taxon>Gunneridae</taxon>
        <taxon>Pentapetalae</taxon>
        <taxon>rosids</taxon>
        <taxon>malvids</taxon>
        <taxon>Malvales</taxon>
        <taxon>Malvaceae</taxon>
        <taxon>Byttnerioideae</taxon>
        <taxon>Theobroma</taxon>
    </lineage>
</organism>
<dbReference type="InParanoid" id="A0A061G186"/>
<dbReference type="GO" id="GO:0016020">
    <property type="term" value="C:membrane"/>
    <property type="evidence" value="ECO:0000318"/>
    <property type="project" value="GO_Central"/>
</dbReference>
<feature type="transmembrane region" description="Helical" evidence="1">
    <location>
        <begin position="461"/>
        <end position="481"/>
    </location>
</feature>
<dbReference type="InterPro" id="IPR026961">
    <property type="entry name" value="PGG_dom"/>
</dbReference>
<evidence type="ECO:0000313" key="3">
    <source>
        <dbReference type="EMBL" id="EOY20789.1"/>
    </source>
</evidence>
<reference evidence="3 4" key="1">
    <citation type="journal article" date="2013" name="Genome Biol.">
        <title>The genome sequence of the most widely cultivated cacao type and its use to identify candidate genes regulating pod color.</title>
        <authorList>
            <person name="Motamayor J.C."/>
            <person name="Mockaitis K."/>
            <person name="Schmutz J."/>
            <person name="Haiminen N."/>
            <person name="Iii D.L."/>
            <person name="Cornejo O."/>
            <person name="Findley S.D."/>
            <person name="Zheng P."/>
            <person name="Utro F."/>
            <person name="Royaert S."/>
            <person name="Saski C."/>
            <person name="Jenkins J."/>
            <person name="Podicheti R."/>
            <person name="Zhao M."/>
            <person name="Scheffler B.E."/>
            <person name="Stack J.C."/>
            <person name="Feltus F.A."/>
            <person name="Mustiga G.M."/>
            <person name="Amores F."/>
            <person name="Phillips W."/>
            <person name="Marelli J.P."/>
            <person name="May G.D."/>
            <person name="Shapiro H."/>
            <person name="Ma J."/>
            <person name="Bustamante C.D."/>
            <person name="Schnell R.J."/>
            <person name="Main D."/>
            <person name="Gilbert D."/>
            <person name="Parida L."/>
            <person name="Kuhn D.N."/>
        </authorList>
    </citation>
    <scope>NUCLEOTIDE SEQUENCE [LARGE SCALE GENOMIC DNA]</scope>
    <source>
        <strain evidence="4">cv. Matina 1-6</strain>
    </source>
</reference>
<dbReference type="PANTHER" id="PTHR24177">
    <property type="entry name" value="CASKIN"/>
    <property type="match status" value="1"/>
</dbReference>
<gene>
    <name evidence="3" type="ORF">TCM_012129</name>
</gene>
<dbReference type="Pfam" id="PF13962">
    <property type="entry name" value="PGG"/>
    <property type="match status" value="1"/>
</dbReference>
<dbReference type="eggNOG" id="KOG0504">
    <property type="taxonomic scope" value="Eukaryota"/>
</dbReference>
<dbReference type="HOGENOM" id="CLU_016885_3_0_1"/>
<dbReference type="STRING" id="3641.A0A061G186"/>
<dbReference type="Gene3D" id="1.25.40.20">
    <property type="entry name" value="Ankyrin repeat-containing domain"/>
    <property type="match status" value="1"/>
</dbReference>
<feature type="transmembrane region" description="Helical" evidence="1">
    <location>
        <begin position="544"/>
        <end position="570"/>
    </location>
</feature>
<dbReference type="PANTHER" id="PTHR24177:SF329">
    <property type="entry name" value="ANKYRIN REPEAT PROTEIN"/>
    <property type="match status" value="1"/>
</dbReference>
<evidence type="ECO:0000259" key="2">
    <source>
        <dbReference type="Pfam" id="PF13962"/>
    </source>
</evidence>
<dbReference type="SMART" id="SM00248">
    <property type="entry name" value="ANK"/>
    <property type="match status" value="3"/>
</dbReference>
<dbReference type="Gramene" id="EOY20789">
    <property type="protein sequence ID" value="EOY20789"/>
    <property type="gene ID" value="TCM_012129"/>
</dbReference>
<dbReference type="SUPFAM" id="SSF48403">
    <property type="entry name" value="Ankyrin repeat"/>
    <property type="match status" value="1"/>
</dbReference>
<dbReference type="InterPro" id="IPR002110">
    <property type="entry name" value="Ankyrin_rpt"/>
</dbReference>
<name>A0A061G186_THECC</name>